<protein>
    <recommendedName>
        <fullName evidence="6">C2H2-type domain-containing protein</fullName>
    </recommendedName>
</protein>
<accession>A0A8S1C090</accession>
<dbReference type="Gene3D" id="3.30.160.60">
    <property type="entry name" value="Classic Zinc Finger"/>
    <property type="match status" value="2"/>
</dbReference>
<organism evidence="7 8">
    <name type="scientific">Cloeon dipterum</name>
    <dbReference type="NCBI Taxonomy" id="197152"/>
    <lineage>
        <taxon>Eukaryota</taxon>
        <taxon>Metazoa</taxon>
        <taxon>Ecdysozoa</taxon>
        <taxon>Arthropoda</taxon>
        <taxon>Hexapoda</taxon>
        <taxon>Insecta</taxon>
        <taxon>Pterygota</taxon>
        <taxon>Palaeoptera</taxon>
        <taxon>Ephemeroptera</taxon>
        <taxon>Pisciforma</taxon>
        <taxon>Baetidae</taxon>
        <taxon>Cloeon</taxon>
    </lineage>
</organism>
<keyword evidence="4" id="KW-0862">Zinc</keyword>
<dbReference type="InterPro" id="IPR013087">
    <property type="entry name" value="Znf_C2H2_type"/>
</dbReference>
<gene>
    <name evidence="7" type="ORF">CLODIP_2_CD06169</name>
</gene>
<dbReference type="PANTHER" id="PTHR24408">
    <property type="entry name" value="ZINC FINGER PROTEIN"/>
    <property type="match status" value="1"/>
</dbReference>
<proteinExistence type="predicted"/>
<dbReference type="GO" id="GO:0005634">
    <property type="term" value="C:nucleus"/>
    <property type="evidence" value="ECO:0007669"/>
    <property type="project" value="TreeGrafter"/>
</dbReference>
<keyword evidence="3 5" id="KW-0863">Zinc-finger</keyword>
<dbReference type="SUPFAM" id="SSF57667">
    <property type="entry name" value="beta-beta-alpha zinc fingers"/>
    <property type="match status" value="2"/>
</dbReference>
<evidence type="ECO:0000256" key="5">
    <source>
        <dbReference type="PROSITE-ProRule" id="PRU00042"/>
    </source>
</evidence>
<dbReference type="GO" id="GO:0000981">
    <property type="term" value="F:DNA-binding transcription factor activity, RNA polymerase II-specific"/>
    <property type="evidence" value="ECO:0007669"/>
    <property type="project" value="TreeGrafter"/>
</dbReference>
<dbReference type="EMBL" id="CADEPI010000020">
    <property type="protein sequence ID" value="CAB3365376.1"/>
    <property type="molecule type" value="Genomic_DNA"/>
</dbReference>
<reference evidence="7 8" key="1">
    <citation type="submission" date="2020-04" db="EMBL/GenBank/DDBJ databases">
        <authorList>
            <person name="Alioto T."/>
            <person name="Alioto T."/>
            <person name="Gomez Garrido J."/>
        </authorList>
    </citation>
    <scope>NUCLEOTIDE SEQUENCE [LARGE SCALE GENOMIC DNA]</scope>
</reference>
<keyword evidence="8" id="KW-1185">Reference proteome</keyword>
<comment type="caution">
    <text evidence="7">The sequence shown here is derived from an EMBL/GenBank/DDBJ whole genome shotgun (WGS) entry which is preliminary data.</text>
</comment>
<dbReference type="GO" id="GO:0008270">
    <property type="term" value="F:zinc ion binding"/>
    <property type="evidence" value="ECO:0007669"/>
    <property type="project" value="UniProtKB-KW"/>
</dbReference>
<evidence type="ECO:0000256" key="4">
    <source>
        <dbReference type="ARBA" id="ARBA00022833"/>
    </source>
</evidence>
<feature type="domain" description="C2H2-type" evidence="6">
    <location>
        <begin position="290"/>
        <end position="317"/>
    </location>
</feature>
<sequence>MKSHLGKTTCTVCKKTFCTVSHLKKHMEMHSGRTKCNVCGKLFSNISTQCEDYSEDFAYNSAGQSENWQIVHSFSISNDQFWQSIVPKSSHPRRRVYTVFKPADNLTDSSYYVEADAEFTDDDEPMPAEYESLTNIEEIVWESGRPRRSASLNKFKDMQPVVDLGLRLSVNDNELNARDTKPQVAAALNGDAEFQRRSRPKSTWRVAQNDLTVKVERKKPGPKPKKGPIVENGAEDDVELIELDEEYVEGEYEDELDDEYGEEYETENAEYFAGYQGADNPGSLDENASHACEKCGKLYKSKTSLIHHYNVHLGKTTCPVCNQVFSRRPYMLNHVRQKHPQVDKPYE</sequence>
<feature type="domain" description="C2H2-type" evidence="6">
    <location>
        <begin position="316"/>
        <end position="339"/>
    </location>
</feature>
<dbReference type="SMART" id="SM00355">
    <property type="entry name" value="ZnF_C2H2"/>
    <property type="match status" value="3"/>
</dbReference>
<evidence type="ECO:0000313" key="8">
    <source>
        <dbReference type="Proteomes" id="UP000494165"/>
    </source>
</evidence>
<dbReference type="PROSITE" id="PS00028">
    <property type="entry name" value="ZINC_FINGER_C2H2_1"/>
    <property type="match status" value="3"/>
</dbReference>
<dbReference type="Proteomes" id="UP000494165">
    <property type="component" value="Unassembled WGS sequence"/>
</dbReference>
<evidence type="ECO:0000313" key="7">
    <source>
        <dbReference type="EMBL" id="CAB3365376.1"/>
    </source>
</evidence>
<dbReference type="Pfam" id="PF00096">
    <property type="entry name" value="zf-C2H2"/>
    <property type="match status" value="3"/>
</dbReference>
<dbReference type="PANTHER" id="PTHR24408:SF58">
    <property type="entry name" value="TRANSCRIPTION FACTOR (TFIIIA), PUTATIVE (AFU_ORTHOLOGUE AFUA_1G05150)-RELATED"/>
    <property type="match status" value="1"/>
</dbReference>
<dbReference type="GO" id="GO:0043565">
    <property type="term" value="F:sequence-specific DNA binding"/>
    <property type="evidence" value="ECO:0007669"/>
    <property type="project" value="TreeGrafter"/>
</dbReference>
<keyword evidence="1" id="KW-0479">Metal-binding</keyword>
<evidence type="ECO:0000256" key="2">
    <source>
        <dbReference type="ARBA" id="ARBA00022737"/>
    </source>
</evidence>
<feature type="domain" description="C2H2-type" evidence="6">
    <location>
        <begin position="8"/>
        <end position="35"/>
    </location>
</feature>
<dbReference type="InterPro" id="IPR036236">
    <property type="entry name" value="Znf_C2H2_sf"/>
</dbReference>
<dbReference type="AlphaFoldDB" id="A0A8S1C090"/>
<dbReference type="PROSITE" id="PS50157">
    <property type="entry name" value="ZINC_FINGER_C2H2_2"/>
    <property type="match status" value="3"/>
</dbReference>
<evidence type="ECO:0000256" key="3">
    <source>
        <dbReference type="ARBA" id="ARBA00022771"/>
    </source>
</evidence>
<evidence type="ECO:0000259" key="6">
    <source>
        <dbReference type="PROSITE" id="PS50157"/>
    </source>
</evidence>
<evidence type="ECO:0000256" key="1">
    <source>
        <dbReference type="ARBA" id="ARBA00022723"/>
    </source>
</evidence>
<dbReference type="OrthoDB" id="6365676at2759"/>
<name>A0A8S1C090_9INSE</name>
<keyword evidence="2" id="KW-0677">Repeat</keyword>